<dbReference type="Proteomes" id="UP000595448">
    <property type="component" value="Chromosome"/>
</dbReference>
<accession>A0ABX7BKM9</accession>
<sequence>MKVELIAKLVTSYEAYDGGTLIKNVAPHNVRDYFRKYGSTARKFDHIESDDIYVGYVRMPGKPEFLSAIVLAGEHAVAVSFDAETDDSNDFLTLMAKKEFAERMTAAVQRASAIMRKVVAPTPVAPAAVPEPTAAKKDNSVGWMLIAIVAVIGGAIFLIPMLTAQTARETENPMANFRLQDSYEQGGPQYSATPPVSADIPQGYEQKGSVIEGVTYGMADAIETGIGELNASLSEGGMWGAEAASLGCWDRAKSSTSIFEVDRCAAFDLTAQYRDRIAHGSIGTPLNEHFSNTTVRMRQAYSRFTESSEQRIALVEGQTAILLRDLST</sequence>
<reference evidence="2 3" key="1">
    <citation type="submission" date="2021-01" db="EMBL/GenBank/DDBJ databases">
        <title>Brevundimonas vitis sp. nov., an bacterium isolated from grape (Vitis vinifera).</title>
        <authorList>
            <person name="Jiang L."/>
            <person name="Lee J."/>
        </authorList>
    </citation>
    <scope>NUCLEOTIDE SEQUENCE [LARGE SCALE GENOMIC DNA]</scope>
    <source>
        <strain evidence="2 3">GRTSA-9</strain>
    </source>
</reference>
<feature type="transmembrane region" description="Helical" evidence="1">
    <location>
        <begin position="141"/>
        <end position="162"/>
    </location>
</feature>
<dbReference type="RefSeq" id="WP_201102504.1">
    <property type="nucleotide sequence ID" value="NZ_CP067977.1"/>
</dbReference>
<protein>
    <submittedName>
        <fullName evidence="2">Uncharacterized protein</fullName>
    </submittedName>
</protein>
<proteinExistence type="predicted"/>
<evidence type="ECO:0000313" key="3">
    <source>
        <dbReference type="Proteomes" id="UP000595448"/>
    </source>
</evidence>
<keyword evidence="3" id="KW-1185">Reference proteome</keyword>
<evidence type="ECO:0000313" key="2">
    <source>
        <dbReference type="EMBL" id="QQQ18129.1"/>
    </source>
</evidence>
<evidence type="ECO:0000256" key="1">
    <source>
        <dbReference type="SAM" id="Phobius"/>
    </source>
</evidence>
<name>A0ABX7BKM9_9CAUL</name>
<organism evidence="2 3">
    <name type="scientific">Brevundimonas vitisensis</name>
    <dbReference type="NCBI Taxonomy" id="2800818"/>
    <lineage>
        <taxon>Bacteria</taxon>
        <taxon>Pseudomonadati</taxon>
        <taxon>Pseudomonadota</taxon>
        <taxon>Alphaproteobacteria</taxon>
        <taxon>Caulobacterales</taxon>
        <taxon>Caulobacteraceae</taxon>
        <taxon>Brevundimonas</taxon>
    </lineage>
</organism>
<gene>
    <name evidence="2" type="ORF">JIP62_12550</name>
</gene>
<dbReference type="EMBL" id="CP067977">
    <property type="protein sequence ID" value="QQQ18129.1"/>
    <property type="molecule type" value="Genomic_DNA"/>
</dbReference>
<keyword evidence="1" id="KW-0472">Membrane</keyword>
<keyword evidence="1" id="KW-0812">Transmembrane</keyword>
<keyword evidence="1" id="KW-1133">Transmembrane helix</keyword>